<dbReference type="RefSeq" id="WP_066494172.1">
    <property type="nucleotide sequence ID" value="NZ_BJMO01000013.1"/>
</dbReference>
<dbReference type="EMBL" id="CP014518">
    <property type="protein sequence ID" value="AMM30761.1"/>
    <property type="molecule type" value="Genomic_DNA"/>
</dbReference>
<name>A0A126ZW38_9MICC</name>
<dbReference type="Gene3D" id="3.10.450.50">
    <property type="match status" value="1"/>
</dbReference>
<feature type="region of interest" description="Disordered" evidence="1">
    <location>
        <begin position="122"/>
        <end position="141"/>
    </location>
</feature>
<evidence type="ECO:0000259" key="2">
    <source>
        <dbReference type="Pfam" id="PF14534"/>
    </source>
</evidence>
<dbReference type="Proteomes" id="UP000070134">
    <property type="component" value="Chromosome"/>
</dbReference>
<proteinExistence type="predicted"/>
<dbReference type="SUPFAM" id="SSF54427">
    <property type="entry name" value="NTF2-like"/>
    <property type="match status" value="1"/>
</dbReference>
<accession>A0A126ZW38</accession>
<dbReference type="InterPro" id="IPR032710">
    <property type="entry name" value="NTF2-like_dom_sf"/>
</dbReference>
<dbReference type="KEGG" id="satk:SA2016_0056"/>
<evidence type="ECO:0000313" key="3">
    <source>
        <dbReference type="EMBL" id="AMM30761.1"/>
    </source>
</evidence>
<organism evidence="3 4">
    <name type="scientific">Sinomonas atrocyanea</name>
    <dbReference type="NCBI Taxonomy" id="37927"/>
    <lineage>
        <taxon>Bacteria</taxon>
        <taxon>Bacillati</taxon>
        <taxon>Actinomycetota</taxon>
        <taxon>Actinomycetes</taxon>
        <taxon>Micrococcales</taxon>
        <taxon>Micrococcaceae</taxon>
        <taxon>Sinomonas</taxon>
    </lineage>
</organism>
<dbReference type="InterPro" id="IPR027843">
    <property type="entry name" value="DUF4440"/>
</dbReference>
<sequence length="141" mass="15518">MGIEQVIDQYHSGLHAFAVGDPAPIKALYARSGDVLLANPFGGSSRGWDAVSQALDFASSKFRDGSPVRFEEVSRYVGADLVTLFEHEHWETKIGGRDERSPFDLRVTTTFRLEGDGWQLVSRHADPLTTPHPDGPIRPTG</sequence>
<feature type="domain" description="DUF4440" evidence="2">
    <location>
        <begin position="14"/>
        <end position="120"/>
    </location>
</feature>
<protein>
    <recommendedName>
        <fullName evidence="2">DUF4440 domain-containing protein</fullName>
    </recommendedName>
</protein>
<dbReference type="OrthoDB" id="1551077at2"/>
<evidence type="ECO:0000256" key="1">
    <source>
        <dbReference type="SAM" id="MobiDB-lite"/>
    </source>
</evidence>
<dbReference type="AlphaFoldDB" id="A0A126ZW38"/>
<dbReference type="Pfam" id="PF14534">
    <property type="entry name" value="DUF4440"/>
    <property type="match status" value="1"/>
</dbReference>
<keyword evidence="4" id="KW-1185">Reference proteome</keyword>
<evidence type="ECO:0000313" key="4">
    <source>
        <dbReference type="Proteomes" id="UP000070134"/>
    </source>
</evidence>
<gene>
    <name evidence="3" type="ORF">SA2016_0056</name>
</gene>
<reference evidence="3 4" key="1">
    <citation type="submission" date="2016-02" db="EMBL/GenBank/DDBJ databases">
        <title>Complete genome of Sinomonas atrocyanea KCTC 3377.</title>
        <authorList>
            <person name="Kim K.M."/>
        </authorList>
    </citation>
    <scope>NUCLEOTIDE SEQUENCE [LARGE SCALE GENOMIC DNA]</scope>
    <source>
        <strain evidence="3 4">KCTC 3377</strain>
    </source>
</reference>